<comment type="caution">
    <text evidence="1">The sequence shown here is derived from an EMBL/GenBank/DDBJ whole genome shotgun (WGS) entry which is preliminary data.</text>
</comment>
<accession>A0AAI9T8J6</accession>
<dbReference type="Gene3D" id="3.90.20.10">
    <property type="match status" value="1"/>
</dbReference>
<proteinExistence type="predicted"/>
<evidence type="ECO:0000313" key="1">
    <source>
        <dbReference type="EMBL" id="KAJ9482286.1"/>
    </source>
</evidence>
<sequence>MSTINRFHALSQTLGDKVDGLNSRFDDMECRLGSMEHRMDSMKHTMDNLSRGTEGLETKFKTVNEYLLEVIRQERLVMKEFGDLTSQYQDREV</sequence>
<evidence type="ECO:0000313" key="2">
    <source>
        <dbReference type="Proteomes" id="UP001227192"/>
    </source>
</evidence>
<gene>
    <name evidence="1" type="ORF">VN97_g11150</name>
</gene>
<keyword evidence="2" id="KW-1185">Reference proteome</keyword>
<reference evidence="1" key="1">
    <citation type="submission" date="2015-06" db="EMBL/GenBank/DDBJ databases">
        <authorList>
            <person name="Nguyen H."/>
        </authorList>
    </citation>
    <scope>NUCLEOTIDE SEQUENCE</scope>
    <source>
        <strain evidence="1">DAOM 180753</strain>
    </source>
</reference>
<organism evidence="1 2">
    <name type="scientific">Penicillium thymicola</name>
    <dbReference type="NCBI Taxonomy" id="293382"/>
    <lineage>
        <taxon>Eukaryota</taxon>
        <taxon>Fungi</taxon>
        <taxon>Dikarya</taxon>
        <taxon>Ascomycota</taxon>
        <taxon>Pezizomycotina</taxon>
        <taxon>Eurotiomycetes</taxon>
        <taxon>Eurotiomycetidae</taxon>
        <taxon>Eurotiales</taxon>
        <taxon>Aspergillaceae</taxon>
        <taxon>Penicillium</taxon>
    </lineage>
</organism>
<dbReference type="EMBL" id="LACB01000583">
    <property type="protein sequence ID" value="KAJ9482286.1"/>
    <property type="molecule type" value="Genomic_DNA"/>
</dbReference>
<reference evidence="1" key="2">
    <citation type="journal article" date="2016" name="Fungal Biol.">
        <title>Ochratoxin A production by Penicillium thymicola.</title>
        <authorList>
            <person name="Nguyen H.D.T."/>
            <person name="McMullin D.R."/>
            <person name="Ponomareva E."/>
            <person name="Riley R."/>
            <person name="Pomraning K.R."/>
            <person name="Baker S.E."/>
            <person name="Seifert K.A."/>
        </authorList>
    </citation>
    <scope>NUCLEOTIDE SEQUENCE</scope>
    <source>
        <strain evidence="1">DAOM 180753</strain>
    </source>
</reference>
<name>A0AAI9T8J6_PENTH</name>
<dbReference type="Proteomes" id="UP001227192">
    <property type="component" value="Unassembled WGS sequence"/>
</dbReference>
<protein>
    <submittedName>
        <fullName evidence="1">Uncharacterized protein</fullName>
    </submittedName>
</protein>
<dbReference type="AlphaFoldDB" id="A0AAI9T8J6"/>